<evidence type="ECO:0000259" key="3">
    <source>
        <dbReference type="Pfam" id="PF03389"/>
    </source>
</evidence>
<keyword evidence="2" id="KW-0184">Conjugation</keyword>
<reference evidence="4" key="1">
    <citation type="journal article" date="2007" name="Appl. Environ. Microbiol.">
        <title>Transposon insertion reveals pRM, a plasmid of Rickettsia monacensis.</title>
        <authorList>
            <person name="Baldridge G.D."/>
            <person name="Burkhardt N.Y."/>
            <person name="Felsheim R.F."/>
            <person name="Kurtti T.J."/>
            <person name="Munderloh U.G."/>
        </authorList>
    </citation>
    <scope>NUCLEOTIDE SEQUENCE</scope>
    <source>
        <strain evidence="4">IrR/Munich</strain>
        <plasmid evidence="4">pRM</plasmid>
    </source>
</reference>
<dbReference type="Gene3D" id="3.30.930.30">
    <property type="match status" value="1"/>
</dbReference>
<name>A6MYV0_9RICK</name>
<evidence type="ECO:0000313" key="4">
    <source>
        <dbReference type="EMBL" id="ABQ85874.1"/>
    </source>
</evidence>
<gene>
    <name evidence="4" type="primary">traA_Ti</name>
    <name evidence="4" type="ORF">RM_p3</name>
</gene>
<evidence type="ECO:0000256" key="2">
    <source>
        <dbReference type="ARBA" id="ARBA00022971"/>
    </source>
</evidence>
<dbReference type="AlphaFoldDB" id="A6MYV0"/>
<dbReference type="Pfam" id="PF03389">
    <property type="entry name" value="MobA_MobL"/>
    <property type="match status" value="1"/>
</dbReference>
<keyword evidence="4" id="KW-0614">Plasmid</keyword>
<geneLocation type="plasmid" evidence="4">
    <name>pRM</name>
</geneLocation>
<evidence type="ECO:0000256" key="1">
    <source>
        <dbReference type="ARBA" id="ARBA00010873"/>
    </source>
</evidence>
<accession>A6MYV0</accession>
<organism evidence="4">
    <name type="scientific">Rickettsia monacensis</name>
    <dbReference type="NCBI Taxonomy" id="109232"/>
    <lineage>
        <taxon>Bacteria</taxon>
        <taxon>Pseudomonadati</taxon>
        <taxon>Pseudomonadota</taxon>
        <taxon>Alphaproteobacteria</taxon>
        <taxon>Rickettsiales</taxon>
        <taxon>Rickettsiaceae</taxon>
        <taxon>Rickettsieae</taxon>
        <taxon>Rickettsia</taxon>
        <taxon>spotted fever group</taxon>
    </lineage>
</organism>
<protein>
    <submittedName>
        <fullName evidence="4">Conjugative transfer protein TraA_Ti</fullName>
    </submittedName>
</protein>
<dbReference type="EMBL" id="EF564599">
    <property type="protein sequence ID" value="ABQ85874.1"/>
    <property type="molecule type" value="Genomic_DNA"/>
</dbReference>
<sequence length="187" mass="21400">MATYHFHSSHIQRSQGQNAVAKAAYISASKLMYKTIDKESGEAISITYDFSKKTGVAYSKIFVPEEFKDISWLKDREQLWNAAEAREKRVVSRPGAEIEFALPKEVTKENHCFKCNSVINITFGNFNSNNFSLIIDYHMKLESKKPIDRTTSHFCKIIKSSVRINSDIFTYCKMCGICIINSRSFPT</sequence>
<proteinExistence type="inferred from homology"/>
<comment type="similarity">
    <text evidence="1">Belongs to the MobA/MobL family.</text>
</comment>
<dbReference type="InterPro" id="IPR005053">
    <property type="entry name" value="MobA_MobL"/>
</dbReference>
<feature type="domain" description="MobA/MobL protein" evidence="3">
    <location>
        <begin position="18"/>
        <end position="112"/>
    </location>
</feature>